<feature type="region of interest" description="Disordered" evidence="1">
    <location>
        <begin position="1"/>
        <end position="22"/>
    </location>
</feature>
<accession>A0AAV4S377</accession>
<gene>
    <name evidence="2" type="ORF">CEXT_184241</name>
</gene>
<organism evidence="2 3">
    <name type="scientific">Caerostris extrusa</name>
    <name type="common">Bark spider</name>
    <name type="synonym">Caerostris bankana</name>
    <dbReference type="NCBI Taxonomy" id="172846"/>
    <lineage>
        <taxon>Eukaryota</taxon>
        <taxon>Metazoa</taxon>
        <taxon>Ecdysozoa</taxon>
        <taxon>Arthropoda</taxon>
        <taxon>Chelicerata</taxon>
        <taxon>Arachnida</taxon>
        <taxon>Araneae</taxon>
        <taxon>Araneomorphae</taxon>
        <taxon>Entelegynae</taxon>
        <taxon>Araneoidea</taxon>
        <taxon>Araneidae</taxon>
        <taxon>Caerostris</taxon>
    </lineage>
</organism>
<reference evidence="2 3" key="1">
    <citation type="submission" date="2021-06" db="EMBL/GenBank/DDBJ databases">
        <title>Caerostris extrusa draft genome.</title>
        <authorList>
            <person name="Kono N."/>
            <person name="Arakawa K."/>
        </authorList>
    </citation>
    <scope>NUCLEOTIDE SEQUENCE [LARGE SCALE GENOMIC DNA]</scope>
</reference>
<keyword evidence="3" id="KW-1185">Reference proteome</keyword>
<sequence length="106" mass="12290">MDAQDAPSHQGRRKKGKKKKKECSCLCPATTDQLSHHDGPFYFNSEYYWMVAERMEGHDVANRNFANRRMRQWFSSRLNLAKVSILPLQISILCGMDQNSSSRTHN</sequence>
<protein>
    <submittedName>
        <fullName evidence="2">Uncharacterized protein</fullName>
    </submittedName>
</protein>
<evidence type="ECO:0000313" key="2">
    <source>
        <dbReference type="EMBL" id="GIY27197.1"/>
    </source>
</evidence>
<dbReference type="AlphaFoldDB" id="A0AAV4S377"/>
<name>A0AAV4S377_CAEEX</name>
<feature type="compositionally biased region" description="Basic residues" evidence="1">
    <location>
        <begin position="10"/>
        <end position="21"/>
    </location>
</feature>
<dbReference type="Proteomes" id="UP001054945">
    <property type="component" value="Unassembled WGS sequence"/>
</dbReference>
<proteinExistence type="predicted"/>
<comment type="caution">
    <text evidence="2">The sequence shown here is derived from an EMBL/GenBank/DDBJ whole genome shotgun (WGS) entry which is preliminary data.</text>
</comment>
<evidence type="ECO:0000256" key="1">
    <source>
        <dbReference type="SAM" id="MobiDB-lite"/>
    </source>
</evidence>
<dbReference type="EMBL" id="BPLR01008786">
    <property type="protein sequence ID" value="GIY27197.1"/>
    <property type="molecule type" value="Genomic_DNA"/>
</dbReference>
<evidence type="ECO:0000313" key="3">
    <source>
        <dbReference type="Proteomes" id="UP001054945"/>
    </source>
</evidence>